<comment type="function">
    <text evidence="1">Responsible for the release of ribosomes from messenger RNA at the termination of chloroplastic protein biosynthesis.</text>
</comment>
<keyword evidence="11" id="KW-1185">Reference proteome</keyword>
<dbReference type="Proteomes" id="UP001472866">
    <property type="component" value="Chromosome 13"/>
</dbReference>
<evidence type="ECO:0000256" key="1">
    <source>
        <dbReference type="ARBA" id="ARBA00002952"/>
    </source>
</evidence>
<keyword evidence="6" id="KW-0648">Protein biosynthesis</keyword>
<feature type="region of interest" description="Disordered" evidence="8">
    <location>
        <begin position="1"/>
        <end position="32"/>
    </location>
</feature>
<dbReference type="Gene3D" id="3.30.1360.40">
    <property type="match status" value="1"/>
</dbReference>
<evidence type="ECO:0000313" key="11">
    <source>
        <dbReference type="Proteomes" id="UP001472866"/>
    </source>
</evidence>
<dbReference type="Gene3D" id="1.10.132.20">
    <property type="entry name" value="Ribosome-recycling factor"/>
    <property type="match status" value="1"/>
</dbReference>
<dbReference type="FunFam" id="3.30.1360.40:FF:000001">
    <property type="entry name" value="Ribosome-recycling factor"/>
    <property type="match status" value="1"/>
</dbReference>
<protein>
    <recommendedName>
        <fullName evidence="4">Ribosome-recycling factor, chloroplastic</fullName>
    </recommendedName>
    <alternativeName>
        <fullName evidence="7">Ribosome-releasing factor, chloroplastic</fullName>
    </alternativeName>
</protein>
<dbReference type="InterPro" id="IPR002661">
    <property type="entry name" value="Ribosome_recyc_fac"/>
</dbReference>
<dbReference type="EMBL" id="CP151513">
    <property type="protein sequence ID" value="WZN65991.1"/>
    <property type="molecule type" value="Genomic_DNA"/>
</dbReference>
<organism evidence="10 11">
    <name type="scientific">Chloropicon roscoffensis</name>
    <dbReference type="NCBI Taxonomy" id="1461544"/>
    <lineage>
        <taxon>Eukaryota</taxon>
        <taxon>Viridiplantae</taxon>
        <taxon>Chlorophyta</taxon>
        <taxon>Chloropicophyceae</taxon>
        <taxon>Chloropicales</taxon>
        <taxon>Chloropicaceae</taxon>
        <taxon>Chloropicon</taxon>
    </lineage>
</organism>
<dbReference type="HAMAP" id="MF_00040">
    <property type="entry name" value="RRF"/>
    <property type="match status" value="1"/>
</dbReference>
<dbReference type="GO" id="GO:0006412">
    <property type="term" value="P:translation"/>
    <property type="evidence" value="ECO:0007669"/>
    <property type="project" value="UniProtKB-KW"/>
</dbReference>
<sequence>MERMVGGMGGVRRHTASSGYRQQTKPKKTTTTTTRLFHARTLRQSSLARPGQAGGVSRGDLGVSLAVRGLSSRMVLAVEVEDLEVLELETMERMDKALEKLSENLMTVRTGRASQAMLDGVMVDYYGAPTPIKSLASITVQDGANIVVQPFDKGSLGEIEKAVRDADLGLSPTNDGSIVRINVPQLTAERRKDMVKVVGKFAEESKVAVRNIRRDCKKTLDKYQKDGLSEDLCKDKEADLQQMTDDYMKKIEGVVKAKEKEITTV</sequence>
<dbReference type="FunFam" id="1.10.132.20:FF:000001">
    <property type="entry name" value="Ribosome-recycling factor"/>
    <property type="match status" value="1"/>
</dbReference>
<dbReference type="PANTHER" id="PTHR20982:SF3">
    <property type="entry name" value="MITOCHONDRIAL RIBOSOME RECYCLING FACTOR PSEUDO 1"/>
    <property type="match status" value="1"/>
</dbReference>
<dbReference type="AlphaFoldDB" id="A0AAX4PJF6"/>
<proteinExistence type="inferred from homology"/>
<evidence type="ECO:0000256" key="5">
    <source>
        <dbReference type="ARBA" id="ARBA00022490"/>
    </source>
</evidence>
<dbReference type="SUPFAM" id="SSF55194">
    <property type="entry name" value="Ribosome recycling factor, RRF"/>
    <property type="match status" value="1"/>
</dbReference>
<dbReference type="CDD" id="cd00520">
    <property type="entry name" value="RRF"/>
    <property type="match status" value="1"/>
</dbReference>
<dbReference type="Pfam" id="PF01765">
    <property type="entry name" value="RRF"/>
    <property type="match status" value="1"/>
</dbReference>
<evidence type="ECO:0000259" key="9">
    <source>
        <dbReference type="Pfam" id="PF01765"/>
    </source>
</evidence>
<evidence type="ECO:0000256" key="4">
    <source>
        <dbReference type="ARBA" id="ARBA00014063"/>
    </source>
</evidence>
<evidence type="ECO:0000256" key="8">
    <source>
        <dbReference type="SAM" id="MobiDB-lite"/>
    </source>
</evidence>
<evidence type="ECO:0000256" key="3">
    <source>
        <dbReference type="ARBA" id="ARBA00005912"/>
    </source>
</evidence>
<evidence type="ECO:0000256" key="6">
    <source>
        <dbReference type="ARBA" id="ARBA00022917"/>
    </source>
</evidence>
<dbReference type="GO" id="GO:0005737">
    <property type="term" value="C:cytoplasm"/>
    <property type="evidence" value="ECO:0007669"/>
    <property type="project" value="UniProtKB-SubCell"/>
</dbReference>
<evidence type="ECO:0000313" key="10">
    <source>
        <dbReference type="EMBL" id="WZN65991.1"/>
    </source>
</evidence>
<comment type="similarity">
    <text evidence="3">Belongs to the RRF family.</text>
</comment>
<gene>
    <name evidence="10" type="ORF">HKI87_13g75540</name>
</gene>
<name>A0AAX4PJF6_9CHLO</name>
<dbReference type="InterPro" id="IPR036191">
    <property type="entry name" value="RRF_sf"/>
</dbReference>
<reference evidence="10 11" key="1">
    <citation type="submission" date="2024-03" db="EMBL/GenBank/DDBJ databases">
        <title>Complete genome sequence of the green alga Chloropicon roscoffensis RCC1871.</title>
        <authorList>
            <person name="Lemieux C."/>
            <person name="Pombert J.-F."/>
            <person name="Otis C."/>
            <person name="Turmel M."/>
        </authorList>
    </citation>
    <scope>NUCLEOTIDE SEQUENCE [LARGE SCALE GENOMIC DNA]</scope>
    <source>
        <strain evidence="10 11">RCC1871</strain>
    </source>
</reference>
<accession>A0AAX4PJF6</accession>
<feature type="compositionally biased region" description="Gly residues" evidence="8">
    <location>
        <begin position="1"/>
        <end position="10"/>
    </location>
</feature>
<dbReference type="NCBIfam" id="TIGR00496">
    <property type="entry name" value="frr"/>
    <property type="match status" value="1"/>
</dbReference>
<comment type="subcellular location">
    <subcellularLocation>
        <location evidence="2">Cytoplasm</location>
    </subcellularLocation>
</comment>
<feature type="domain" description="Ribosome recycling factor" evidence="9">
    <location>
        <begin position="102"/>
        <end position="262"/>
    </location>
</feature>
<dbReference type="InterPro" id="IPR023584">
    <property type="entry name" value="Ribosome_recyc_fac_dom"/>
</dbReference>
<keyword evidence="5" id="KW-0963">Cytoplasm</keyword>
<dbReference type="PANTHER" id="PTHR20982">
    <property type="entry name" value="RIBOSOME RECYCLING FACTOR"/>
    <property type="match status" value="1"/>
</dbReference>
<dbReference type="GO" id="GO:0043023">
    <property type="term" value="F:ribosomal large subunit binding"/>
    <property type="evidence" value="ECO:0007669"/>
    <property type="project" value="TreeGrafter"/>
</dbReference>
<evidence type="ECO:0000256" key="7">
    <source>
        <dbReference type="ARBA" id="ARBA00032397"/>
    </source>
</evidence>
<evidence type="ECO:0000256" key="2">
    <source>
        <dbReference type="ARBA" id="ARBA00004496"/>
    </source>
</evidence>